<dbReference type="Proteomes" id="UP000218387">
    <property type="component" value="Chromosome"/>
</dbReference>
<dbReference type="KEGG" id="emt:CPZ25_020350"/>
<evidence type="ECO:0000313" key="2">
    <source>
        <dbReference type="Proteomes" id="UP000218387"/>
    </source>
</evidence>
<dbReference type="AlphaFoldDB" id="A0A4V1GMK0"/>
<evidence type="ECO:0000313" key="1">
    <source>
        <dbReference type="EMBL" id="QCT73556.1"/>
    </source>
</evidence>
<reference evidence="1 2" key="1">
    <citation type="submission" date="2018-05" db="EMBL/GenBank/DDBJ databases">
        <title>Genome comparison of Eubacterium sp.</title>
        <authorList>
            <person name="Feng Y."/>
            <person name="Sanchez-Andrea I."/>
            <person name="Stams A.J.M."/>
            <person name="De Vos W.M."/>
        </authorList>
    </citation>
    <scope>NUCLEOTIDE SEQUENCE [LARGE SCALE GENOMIC DNA]</scope>
    <source>
        <strain evidence="1 2">YI</strain>
    </source>
</reference>
<gene>
    <name evidence="1" type="ORF">CPZ25_020350</name>
</gene>
<dbReference type="EMBL" id="CP029487">
    <property type="protein sequence ID" value="QCT73556.1"/>
    <property type="molecule type" value="Genomic_DNA"/>
</dbReference>
<accession>A0A4V1GMK0</accession>
<proteinExistence type="predicted"/>
<keyword evidence="2" id="KW-1185">Reference proteome</keyword>
<dbReference type="RefSeq" id="WP_058695219.1">
    <property type="nucleotide sequence ID" value="NZ_CP029487.1"/>
</dbReference>
<name>A0A4V1GMK0_EUBML</name>
<sequence length="87" mass="10006">MRIVVHEGNLRLRLPVPLRLASLAVNLVPEIAFVKMRASVPEPFRELVTKDYFKMIVRDCTSVLRQYKGLEIVHVEAKDGTYVSIRI</sequence>
<protein>
    <submittedName>
        <fullName evidence="1">Uncharacterized protein</fullName>
    </submittedName>
</protein>
<organism evidence="1 2">
    <name type="scientific">Eubacterium maltosivorans</name>
    <dbReference type="NCBI Taxonomy" id="2041044"/>
    <lineage>
        <taxon>Bacteria</taxon>
        <taxon>Bacillati</taxon>
        <taxon>Bacillota</taxon>
        <taxon>Clostridia</taxon>
        <taxon>Eubacteriales</taxon>
        <taxon>Eubacteriaceae</taxon>
        <taxon>Eubacterium</taxon>
    </lineage>
</organism>